<comment type="function">
    <text evidence="7">Catalyzes the methyl esterification of L-isoaspartyl residues in peptides and proteins that result from spontaneous decomposition of normal L-aspartyl and L-asparaginyl residues. It plays a role in the repair and/or degradation of damaged proteins.</text>
</comment>
<dbReference type="SUPFAM" id="SSF53335">
    <property type="entry name" value="S-adenosyl-L-methionine-dependent methyltransferases"/>
    <property type="match status" value="1"/>
</dbReference>
<evidence type="ECO:0000256" key="7">
    <source>
        <dbReference type="HAMAP-Rule" id="MF_00090"/>
    </source>
</evidence>
<comment type="subcellular location">
    <subcellularLocation>
        <location evidence="1 7">Cytoplasm</location>
    </subcellularLocation>
</comment>
<keyword evidence="5 7" id="KW-0808">Transferase</keyword>
<keyword evidence="6 7" id="KW-0949">S-adenosyl-L-methionine</keyword>
<dbReference type="NCBIfam" id="TIGR00080">
    <property type="entry name" value="pimt"/>
    <property type="match status" value="1"/>
</dbReference>
<dbReference type="CDD" id="cd02440">
    <property type="entry name" value="AdoMet_MTases"/>
    <property type="match status" value="1"/>
</dbReference>
<dbReference type="GO" id="GO:0030091">
    <property type="term" value="P:protein repair"/>
    <property type="evidence" value="ECO:0007669"/>
    <property type="project" value="UniProtKB-UniRule"/>
</dbReference>
<dbReference type="Proteomes" id="UP000236959">
    <property type="component" value="Unassembled WGS sequence"/>
</dbReference>
<keyword evidence="3 7" id="KW-0963">Cytoplasm</keyword>
<evidence type="ECO:0000256" key="2">
    <source>
        <dbReference type="ARBA" id="ARBA00005369"/>
    </source>
</evidence>
<evidence type="ECO:0000256" key="5">
    <source>
        <dbReference type="ARBA" id="ARBA00022679"/>
    </source>
</evidence>
<proteinExistence type="inferred from homology"/>
<sequence length="219" mass="23772">MNQMESQRKDMVLRQLEGRGIRDERVLAAMRKVPRHIFVPAAQQAASYNDGPLPIGHGQTISQPYIVALMCELLELSRENKVLEIGAGCGYAAAVLAELAHEVITIERMPELAELARKNLLKAGYPDVRVICADGSLGCPDEAPFDAIVVAAGAPATPDALKQQLKTGGRLVIPVGSNSRSQELLRIRRLSDTDYDTEPQGEVAFVPLVGAEGWPDESY</sequence>
<organism evidence="8 9">
    <name type="scientific">Roseibium marinum</name>
    <dbReference type="NCBI Taxonomy" id="281252"/>
    <lineage>
        <taxon>Bacteria</taxon>
        <taxon>Pseudomonadati</taxon>
        <taxon>Pseudomonadota</taxon>
        <taxon>Alphaproteobacteria</taxon>
        <taxon>Hyphomicrobiales</taxon>
        <taxon>Stappiaceae</taxon>
        <taxon>Roseibium</taxon>
    </lineage>
</organism>
<dbReference type="HAMAP" id="MF_00090">
    <property type="entry name" value="PIMT"/>
    <property type="match status" value="1"/>
</dbReference>
<dbReference type="PANTHER" id="PTHR11579">
    <property type="entry name" value="PROTEIN-L-ISOASPARTATE O-METHYLTRANSFERASE"/>
    <property type="match status" value="1"/>
</dbReference>
<evidence type="ECO:0000256" key="3">
    <source>
        <dbReference type="ARBA" id="ARBA00022490"/>
    </source>
</evidence>
<evidence type="ECO:0000256" key="4">
    <source>
        <dbReference type="ARBA" id="ARBA00022603"/>
    </source>
</evidence>
<dbReference type="Pfam" id="PF01135">
    <property type="entry name" value="PCMT"/>
    <property type="match status" value="1"/>
</dbReference>
<evidence type="ECO:0000313" key="8">
    <source>
        <dbReference type="EMBL" id="POF30085.1"/>
    </source>
</evidence>
<dbReference type="PANTHER" id="PTHR11579:SF0">
    <property type="entry name" value="PROTEIN-L-ISOASPARTATE(D-ASPARTATE) O-METHYLTRANSFERASE"/>
    <property type="match status" value="1"/>
</dbReference>
<dbReference type="AlphaFoldDB" id="A0A2S3UQU1"/>
<comment type="catalytic activity">
    <reaction evidence="7">
        <text>[protein]-L-isoaspartate + S-adenosyl-L-methionine = [protein]-L-isoaspartate alpha-methyl ester + S-adenosyl-L-homocysteine</text>
        <dbReference type="Rhea" id="RHEA:12705"/>
        <dbReference type="Rhea" id="RHEA-COMP:12143"/>
        <dbReference type="Rhea" id="RHEA-COMP:12144"/>
        <dbReference type="ChEBI" id="CHEBI:57856"/>
        <dbReference type="ChEBI" id="CHEBI:59789"/>
        <dbReference type="ChEBI" id="CHEBI:90596"/>
        <dbReference type="ChEBI" id="CHEBI:90598"/>
        <dbReference type="EC" id="2.1.1.77"/>
    </reaction>
</comment>
<keyword evidence="4 7" id="KW-0489">Methyltransferase</keyword>
<comment type="caution">
    <text evidence="8">The sequence shown here is derived from an EMBL/GenBank/DDBJ whole genome shotgun (WGS) entry which is preliminary data.</text>
</comment>
<keyword evidence="9" id="KW-1185">Reference proteome</keyword>
<feature type="active site" evidence="7">
    <location>
        <position position="62"/>
    </location>
</feature>
<dbReference type="FunFam" id="3.40.50.150:FF:000010">
    <property type="entry name" value="Protein-L-isoaspartate O-methyltransferase"/>
    <property type="match status" value="1"/>
</dbReference>
<dbReference type="InterPro" id="IPR000682">
    <property type="entry name" value="PCMT"/>
</dbReference>
<accession>A0A2S3UQU1</accession>
<gene>
    <name evidence="7" type="primary">pcm</name>
    <name evidence="8" type="ORF">CLV41_107111</name>
</gene>
<dbReference type="GO" id="GO:0004719">
    <property type="term" value="F:protein-L-isoaspartate (D-aspartate) O-methyltransferase activity"/>
    <property type="evidence" value="ECO:0007669"/>
    <property type="project" value="UniProtKB-UniRule"/>
</dbReference>
<evidence type="ECO:0000313" key="9">
    <source>
        <dbReference type="Proteomes" id="UP000236959"/>
    </source>
</evidence>
<name>A0A2S3UQU1_9HYPH</name>
<dbReference type="Gene3D" id="3.40.50.150">
    <property type="entry name" value="Vaccinia Virus protein VP39"/>
    <property type="match status" value="1"/>
</dbReference>
<evidence type="ECO:0000256" key="6">
    <source>
        <dbReference type="ARBA" id="ARBA00022691"/>
    </source>
</evidence>
<dbReference type="EC" id="2.1.1.77" evidence="7"/>
<dbReference type="GO" id="GO:0005737">
    <property type="term" value="C:cytoplasm"/>
    <property type="evidence" value="ECO:0007669"/>
    <property type="project" value="UniProtKB-SubCell"/>
</dbReference>
<comment type="similarity">
    <text evidence="2 7">Belongs to the methyltransferase superfamily. L-isoaspartyl/D-aspartyl protein methyltransferase family.</text>
</comment>
<dbReference type="NCBIfam" id="NF001453">
    <property type="entry name" value="PRK00312.1"/>
    <property type="match status" value="1"/>
</dbReference>
<dbReference type="InterPro" id="IPR029063">
    <property type="entry name" value="SAM-dependent_MTases_sf"/>
</dbReference>
<protein>
    <recommendedName>
        <fullName evidence="7">Protein-L-isoaspartate O-methyltransferase</fullName>
        <ecNumber evidence="7">2.1.1.77</ecNumber>
    </recommendedName>
    <alternativeName>
        <fullName evidence="7">L-isoaspartyl protein carboxyl methyltransferase</fullName>
    </alternativeName>
    <alternativeName>
        <fullName evidence="7">Protein L-isoaspartyl methyltransferase</fullName>
    </alternativeName>
    <alternativeName>
        <fullName evidence="7">Protein-beta-aspartate methyltransferase</fullName>
        <shortName evidence="7">PIMT</shortName>
    </alternativeName>
</protein>
<reference evidence="8 9" key="1">
    <citation type="submission" date="2018-01" db="EMBL/GenBank/DDBJ databases">
        <title>Genomic Encyclopedia of Archaeal and Bacterial Type Strains, Phase II (KMG-II): from individual species to whole genera.</title>
        <authorList>
            <person name="Goeker M."/>
        </authorList>
    </citation>
    <scope>NUCLEOTIDE SEQUENCE [LARGE SCALE GENOMIC DNA]</scope>
    <source>
        <strain evidence="8 9">DSM 17023</strain>
    </source>
</reference>
<evidence type="ECO:0000256" key="1">
    <source>
        <dbReference type="ARBA" id="ARBA00004496"/>
    </source>
</evidence>
<dbReference type="EMBL" id="PPCN01000007">
    <property type="protein sequence ID" value="POF30085.1"/>
    <property type="molecule type" value="Genomic_DNA"/>
</dbReference>
<dbReference type="GO" id="GO:0032259">
    <property type="term" value="P:methylation"/>
    <property type="evidence" value="ECO:0007669"/>
    <property type="project" value="UniProtKB-KW"/>
</dbReference>